<dbReference type="AlphaFoldDB" id="A0A089ZVH5"/>
<evidence type="ECO:0000313" key="3">
    <source>
        <dbReference type="EMBL" id="CEL24320.1"/>
    </source>
</evidence>
<feature type="transmembrane region" description="Helical" evidence="1">
    <location>
        <begin position="53"/>
        <end position="75"/>
    </location>
</feature>
<dbReference type="KEGG" id="mfc:BRM9_1632"/>
<dbReference type="EMBL" id="CP006933">
    <property type="protein sequence ID" value="AIS32444.1"/>
    <property type="molecule type" value="Genomic_DNA"/>
</dbReference>
<feature type="transmembrane region" description="Helical" evidence="1">
    <location>
        <begin position="12"/>
        <end position="33"/>
    </location>
</feature>
<keyword evidence="1" id="KW-0812">Transmembrane</keyword>
<keyword evidence="1" id="KW-1133">Transmembrane helix</keyword>
<evidence type="ECO:0000313" key="2">
    <source>
        <dbReference type="EMBL" id="AIS32444.1"/>
    </source>
</evidence>
<reference evidence="2" key="1">
    <citation type="submission" date="2013-12" db="EMBL/GenBank/DDBJ databases">
        <title>The complete genome sequence of Methanobacterium sp. BRM9.</title>
        <authorList>
            <consortium name="Pastoral Greenhouse Gas Research Consortium"/>
            <person name="Kelly W.J."/>
            <person name="Leahy S.C."/>
            <person name="Perry R."/>
            <person name="Li D."/>
            <person name="Altermann E."/>
            <person name="Lambie S.C."/>
            <person name="Attwood G.T."/>
        </authorList>
    </citation>
    <scope>NUCLEOTIDE SEQUENCE [LARGE SCALE GENOMIC DNA]</scope>
    <source>
        <strain evidence="2">BRM9</strain>
    </source>
</reference>
<dbReference type="OrthoDB" id="117061at2157"/>
<dbReference type="EMBL" id="LN734822">
    <property type="protein sequence ID" value="CEL24320.1"/>
    <property type="molecule type" value="Genomic_DNA"/>
</dbReference>
<dbReference type="GeneID" id="26738933"/>
<evidence type="ECO:0000256" key="1">
    <source>
        <dbReference type="SAM" id="Phobius"/>
    </source>
</evidence>
<organism evidence="2 4">
    <name type="scientific">Methanobacterium formicicum</name>
    <dbReference type="NCBI Taxonomy" id="2162"/>
    <lineage>
        <taxon>Archaea</taxon>
        <taxon>Methanobacteriati</taxon>
        <taxon>Methanobacteriota</taxon>
        <taxon>Methanomada group</taxon>
        <taxon>Methanobacteria</taxon>
        <taxon>Methanobacteriales</taxon>
        <taxon>Methanobacteriaceae</taxon>
        <taxon>Methanobacterium</taxon>
    </lineage>
</organism>
<sequence>MKKQAQEVKGQVLQTIATLLTTAFGLIAALAWNEAIKALIAQFLPKGSDLMGLLIYAVLITIIAVVATIIIGRAISQPEEVQLVKIVE</sequence>
<evidence type="ECO:0000313" key="4">
    <source>
        <dbReference type="Proteomes" id="UP000029661"/>
    </source>
</evidence>
<dbReference type="InterPro" id="IPR043713">
    <property type="entry name" value="DUF5654"/>
</dbReference>
<protein>
    <submittedName>
        <fullName evidence="3">Putative membrane protein</fullName>
    </submittedName>
</protein>
<dbReference type="Proteomes" id="UP000062768">
    <property type="component" value="Chromosome I"/>
</dbReference>
<evidence type="ECO:0000313" key="5">
    <source>
        <dbReference type="Proteomes" id="UP000062768"/>
    </source>
</evidence>
<gene>
    <name evidence="2" type="ORF">BRM9_1632</name>
    <name evidence="3" type="ORF">MB9_0676</name>
</gene>
<dbReference type="Proteomes" id="UP000029661">
    <property type="component" value="Chromosome"/>
</dbReference>
<dbReference type="Pfam" id="PF18898">
    <property type="entry name" value="DUF5654"/>
    <property type="match status" value="1"/>
</dbReference>
<dbReference type="RefSeq" id="WP_048085398.1">
    <property type="nucleotide sequence ID" value="NZ_CP006933.1"/>
</dbReference>
<name>A0A089ZVH5_METFO</name>
<dbReference type="PATRIC" id="fig|2162.10.peg.705"/>
<keyword evidence="5" id="KW-1185">Reference proteome</keyword>
<proteinExistence type="predicted"/>
<accession>A0A089ZVH5</accession>
<keyword evidence="1" id="KW-0472">Membrane</keyword>
<reference evidence="3" key="2">
    <citation type="submission" date="2014-09" db="EMBL/GenBank/DDBJ databases">
        <authorList>
            <person name="Bishop-Lilly K.A."/>
            <person name="Broomall S.M."/>
            <person name="Chain P.S."/>
            <person name="Chertkov O."/>
            <person name="Coyne S.R."/>
            <person name="Daligault H.E."/>
            <person name="Davenport K.W."/>
            <person name="Erkkila T."/>
            <person name="Frey K.G."/>
            <person name="Gibbons H.S."/>
            <person name="Gu W."/>
            <person name="Jaissle J."/>
            <person name="Johnson S.L."/>
            <person name="Koroleva G.I."/>
            <person name="Ladner J.T."/>
            <person name="Lo C.-C."/>
            <person name="Minogue T.D."/>
            <person name="Munk C."/>
            <person name="Palacios G.F."/>
            <person name="Redden C.L."/>
            <person name="Rosenzweig C.N."/>
            <person name="Scholz M.B."/>
            <person name="Teshima H."/>
            <person name="Xu Y."/>
        </authorList>
    </citation>
    <scope>NUCLEOTIDE SEQUENCE</scope>
    <source>
        <strain evidence="3">Mb9</strain>
    </source>
</reference>
<dbReference type="STRING" id="2162.BRM9_1632"/>